<proteinExistence type="predicted"/>
<dbReference type="Pfam" id="PF13508">
    <property type="entry name" value="Acetyltransf_7"/>
    <property type="match status" value="1"/>
</dbReference>
<evidence type="ECO:0000313" key="3">
    <source>
        <dbReference type="Proteomes" id="UP001047646"/>
    </source>
</evidence>
<organism evidence="2 3">
    <name type="scientific">Pseudomonas muyukensis</name>
    <dbReference type="NCBI Taxonomy" id="2842357"/>
    <lineage>
        <taxon>Bacteria</taxon>
        <taxon>Pseudomonadati</taxon>
        <taxon>Pseudomonadota</taxon>
        <taxon>Gammaproteobacteria</taxon>
        <taxon>Pseudomonadales</taxon>
        <taxon>Pseudomonadaceae</taxon>
        <taxon>Pseudomonas</taxon>
    </lineage>
</organism>
<dbReference type="CDD" id="cd04301">
    <property type="entry name" value="NAT_SF"/>
    <property type="match status" value="1"/>
</dbReference>
<gene>
    <name evidence="2" type="ORF">KSS95_20740</name>
</gene>
<name>A0ABX8M6F3_9PSED</name>
<dbReference type="Proteomes" id="UP001047646">
    <property type="component" value="Chromosome"/>
</dbReference>
<reference evidence="2" key="1">
    <citation type="journal article" date="2021" name="Microorganisms">
        <title>The Ever-Expanding Pseudomonas Genus: Description of 43 New Species and Partition of the Pseudomonas putida Group.</title>
        <authorList>
            <person name="Girard L."/>
            <person name="Lood C."/>
            <person name="Hofte M."/>
            <person name="Vandamme P."/>
            <person name="Rokni-Zadeh H."/>
            <person name="van Noort V."/>
            <person name="Lavigne R."/>
            <person name="De Mot R."/>
        </authorList>
    </citation>
    <scope>NUCLEOTIDE SEQUENCE</scope>
    <source>
        <strain evidence="2">COW39</strain>
    </source>
</reference>
<keyword evidence="3" id="KW-1185">Reference proteome</keyword>
<protein>
    <submittedName>
        <fullName evidence="2">GNAT family N-acetyltransferase</fullName>
    </submittedName>
</protein>
<feature type="domain" description="N-acetyltransferase" evidence="1">
    <location>
        <begin position="1"/>
        <end position="122"/>
    </location>
</feature>
<dbReference type="InterPro" id="IPR000182">
    <property type="entry name" value="GNAT_dom"/>
</dbReference>
<dbReference type="PROSITE" id="PS51186">
    <property type="entry name" value="GNAT"/>
    <property type="match status" value="1"/>
</dbReference>
<evidence type="ECO:0000259" key="1">
    <source>
        <dbReference type="PROSITE" id="PS51186"/>
    </source>
</evidence>
<sequence>MNFSRLAPLQRRLLDHFYRQHGSRMRAAGEGEQWVARAGEIIAGVNLTPVTGGQWLTALFVAPQWRGQHVATRLLDTALRDAPGATWLFCHPDLARFYQNLAFTPAIDLPQALAARLARYQRSKPLMAMVRGQSSATSSPGNSTSV</sequence>
<dbReference type="EMBL" id="CP077073">
    <property type="protein sequence ID" value="QXH34550.1"/>
    <property type="molecule type" value="Genomic_DNA"/>
</dbReference>
<accession>A0ABX8M6F3</accession>
<evidence type="ECO:0000313" key="2">
    <source>
        <dbReference type="EMBL" id="QXH34550.1"/>
    </source>
</evidence>
<dbReference type="RefSeq" id="WP_217849226.1">
    <property type="nucleotide sequence ID" value="NZ_CP077073.1"/>
</dbReference>